<name>A0ABT5EE43_9BACT</name>
<accession>A0ABT5EE43</accession>
<keyword evidence="3" id="KW-1185">Reference proteome</keyword>
<organism evidence="2 3">
    <name type="scientific">Polyangium mundeleinium</name>
    <dbReference type="NCBI Taxonomy" id="2995306"/>
    <lineage>
        <taxon>Bacteria</taxon>
        <taxon>Pseudomonadati</taxon>
        <taxon>Myxococcota</taxon>
        <taxon>Polyangia</taxon>
        <taxon>Polyangiales</taxon>
        <taxon>Polyangiaceae</taxon>
        <taxon>Polyangium</taxon>
    </lineage>
</organism>
<gene>
    <name evidence="2" type="ORF">POL67_01855</name>
</gene>
<dbReference type="EMBL" id="JAQNDO010000001">
    <property type="protein sequence ID" value="MDC0740070.1"/>
    <property type="molecule type" value="Genomic_DNA"/>
</dbReference>
<dbReference type="RefSeq" id="WP_271914935.1">
    <property type="nucleotide sequence ID" value="NZ_JAQNDO010000001.1"/>
</dbReference>
<evidence type="ECO:0000313" key="2">
    <source>
        <dbReference type="EMBL" id="MDC0740070.1"/>
    </source>
</evidence>
<dbReference type="SMART" id="SM00860">
    <property type="entry name" value="SMI1_KNR4"/>
    <property type="match status" value="2"/>
</dbReference>
<proteinExistence type="predicted"/>
<evidence type="ECO:0000313" key="3">
    <source>
        <dbReference type="Proteomes" id="UP001221411"/>
    </source>
</evidence>
<evidence type="ECO:0000259" key="1">
    <source>
        <dbReference type="SMART" id="SM00860"/>
    </source>
</evidence>
<feature type="domain" description="Knr4/Smi1-like" evidence="1">
    <location>
        <begin position="243"/>
        <end position="385"/>
    </location>
</feature>
<comment type="caution">
    <text evidence="2">The sequence shown here is derived from an EMBL/GenBank/DDBJ whole genome shotgun (WGS) entry which is preliminary data.</text>
</comment>
<feature type="domain" description="Knr4/Smi1-like" evidence="1">
    <location>
        <begin position="470"/>
        <end position="581"/>
    </location>
</feature>
<sequence>MSDAWLDLPLVRARLNGPDEDALRSSFKHDNEAHAATLLALDDAERVGLLSRAKGGYAGGAFQRALNQLSHAWLKTRPRDALVLFDALLQGKNHDLATYCNALWAVQDDNTHLGKDPARARRYIDACLPHGPENPAIFFNAACVALELDDLDAALGFVKDAVRFGYDGREKMRTAFRTEAFFAKIRDDRRFFDALDDRGPQGVALVERVIAKVKEKGWPAFGIEAAKNKKKDAWPKHDKDFRPLSPEVLGALTLPNGAPLPQSLRTWLAFDAQWLSALGWFELTPAFRWTSRSLEAIAKEEFGDLDEPSSDPEPDAEGAKSWADFFAVPAMEHGFLVPGGSEHRRVWMLSKEPDHEGDYPVLYIDIDDVPSLGPMYPGFDVWLAQEANVIGIRYETYSSAFDDFRFASRLRHHARTMCDGAMYVQCPGMVLGVSTRDDGIAVSLDRDDWFERLLALRASLLPADDAPIRGASAEDLAWLQTHLGAPLPPAVVRFYERVNGLSWGTFRFLSIDEIRDSAAQRGFFGETSPPSAPFAVLLAQPKGADRFVLLSEDGIVDGYRFAYDDLSLASPKSAIEGAIEILRHAALFAAVEEGLEEDEEGEDEGDED</sequence>
<protein>
    <submittedName>
        <fullName evidence="2">SMI1/KNR4 family protein</fullName>
    </submittedName>
</protein>
<reference evidence="2 3" key="1">
    <citation type="submission" date="2022-11" db="EMBL/GenBank/DDBJ databases">
        <title>Minimal conservation of predation-associated metabolite biosynthetic gene clusters underscores biosynthetic potential of Myxococcota including descriptions for ten novel species: Archangium lansinium sp. nov., Myxococcus landrumus sp. nov., Nannocystis bai.</title>
        <authorList>
            <person name="Ahearne A."/>
            <person name="Stevens C."/>
            <person name="Dowd S."/>
        </authorList>
    </citation>
    <scope>NUCLEOTIDE SEQUENCE [LARGE SCALE GENOMIC DNA]</scope>
    <source>
        <strain evidence="2 3">RJM3</strain>
    </source>
</reference>
<dbReference type="Proteomes" id="UP001221411">
    <property type="component" value="Unassembled WGS sequence"/>
</dbReference>
<dbReference type="InterPro" id="IPR018958">
    <property type="entry name" value="Knr4/Smi1-like_dom"/>
</dbReference>